<accession>A0A6A1WTX9</accession>
<evidence type="ECO:0000313" key="12">
    <source>
        <dbReference type="Proteomes" id="UP000516437"/>
    </source>
</evidence>
<keyword evidence="5" id="KW-0677">Repeat</keyword>
<evidence type="ECO:0000256" key="3">
    <source>
        <dbReference type="ARBA" id="ARBA00022692"/>
    </source>
</evidence>
<gene>
    <name evidence="11" type="ORF">CJ030_MR1G029173</name>
</gene>
<proteinExistence type="predicted"/>
<dbReference type="SUPFAM" id="SSF52058">
    <property type="entry name" value="L domain-like"/>
    <property type="match status" value="1"/>
</dbReference>
<keyword evidence="4" id="KW-0732">Signal</keyword>
<keyword evidence="7" id="KW-0472">Membrane</keyword>
<evidence type="ECO:0000259" key="10">
    <source>
        <dbReference type="Pfam" id="PF08263"/>
    </source>
</evidence>
<evidence type="ECO:0000256" key="6">
    <source>
        <dbReference type="ARBA" id="ARBA00022989"/>
    </source>
</evidence>
<dbReference type="InterPro" id="IPR013210">
    <property type="entry name" value="LRR_N_plant-typ"/>
</dbReference>
<keyword evidence="3" id="KW-0812">Transmembrane</keyword>
<keyword evidence="9" id="KW-0325">Glycoprotein</keyword>
<dbReference type="InterPro" id="IPR046956">
    <property type="entry name" value="RLP23-like"/>
</dbReference>
<protein>
    <submittedName>
        <fullName evidence="11">Receptor-like protein 12</fullName>
    </submittedName>
</protein>
<dbReference type="EMBL" id="RXIC02000019">
    <property type="protein sequence ID" value="KAB1226200.1"/>
    <property type="molecule type" value="Genomic_DNA"/>
</dbReference>
<keyword evidence="2" id="KW-0433">Leucine-rich repeat</keyword>
<dbReference type="GO" id="GO:0016020">
    <property type="term" value="C:membrane"/>
    <property type="evidence" value="ECO:0007669"/>
    <property type="project" value="UniProtKB-SubCell"/>
</dbReference>
<evidence type="ECO:0000256" key="8">
    <source>
        <dbReference type="ARBA" id="ARBA00023170"/>
    </source>
</evidence>
<keyword evidence="8 11" id="KW-0675">Receptor</keyword>
<sequence>MSLLLLTNCSFSSRQPLCHEHESSALLQFRDSLVMNKSSCYYVDVYPKAGSWSLERENGSSDCCSWDGVECNHYTGHVISLDLSSRCLYGSINSNSSLFRLLHLQCLNLAFNHFNYS</sequence>
<evidence type="ECO:0000313" key="11">
    <source>
        <dbReference type="EMBL" id="KAB1226200.1"/>
    </source>
</evidence>
<dbReference type="PANTHER" id="PTHR48061:SF12">
    <property type="entry name" value="DISEASE RESISTANCE LIKE PROTEIN"/>
    <property type="match status" value="1"/>
</dbReference>
<evidence type="ECO:0000256" key="5">
    <source>
        <dbReference type="ARBA" id="ARBA00022737"/>
    </source>
</evidence>
<dbReference type="OrthoDB" id="1394818at2759"/>
<comment type="caution">
    <text evidence="11">The sequence shown here is derived from an EMBL/GenBank/DDBJ whole genome shotgun (WGS) entry which is preliminary data.</text>
</comment>
<dbReference type="Proteomes" id="UP000516437">
    <property type="component" value="Chromosome 1"/>
</dbReference>
<evidence type="ECO:0000256" key="9">
    <source>
        <dbReference type="ARBA" id="ARBA00023180"/>
    </source>
</evidence>
<keyword evidence="6" id="KW-1133">Transmembrane helix</keyword>
<name>A0A6A1WTX9_9ROSI</name>
<comment type="subcellular location">
    <subcellularLocation>
        <location evidence="1">Membrane</location>
        <topology evidence="1">Single-pass type I membrane protein</topology>
    </subcellularLocation>
</comment>
<evidence type="ECO:0000256" key="4">
    <source>
        <dbReference type="ARBA" id="ARBA00022729"/>
    </source>
</evidence>
<evidence type="ECO:0000256" key="2">
    <source>
        <dbReference type="ARBA" id="ARBA00022614"/>
    </source>
</evidence>
<evidence type="ECO:0000256" key="7">
    <source>
        <dbReference type="ARBA" id="ARBA00023136"/>
    </source>
</evidence>
<reference evidence="11 12" key="1">
    <citation type="journal article" date="2019" name="Plant Biotechnol. J.">
        <title>The red bayberry genome and genetic basis of sex determination.</title>
        <authorList>
            <person name="Jia H.M."/>
            <person name="Jia H.J."/>
            <person name="Cai Q.L."/>
            <person name="Wang Y."/>
            <person name="Zhao H.B."/>
            <person name="Yang W.F."/>
            <person name="Wang G.Y."/>
            <person name="Li Y.H."/>
            <person name="Zhan D.L."/>
            <person name="Shen Y.T."/>
            <person name="Niu Q.F."/>
            <person name="Chang L."/>
            <person name="Qiu J."/>
            <person name="Zhao L."/>
            <person name="Xie H.B."/>
            <person name="Fu W.Y."/>
            <person name="Jin J."/>
            <person name="Li X.W."/>
            <person name="Jiao Y."/>
            <person name="Zhou C.C."/>
            <person name="Tu T."/>
            <person name="Chai C.Y."/>
            <person name="Gao J.L."/>
            <person name="Fan L.J."/>
            <person name="van de Weg E."/>
            <person name="Wang J.Y."/>
            <person name="Gao Z.S."/>
        </authorList>
    </citation>
    <scope>NUCLEOTIDE SEQUENCE [LARGE SCALE GENOMIC DNA]</scope>
    <source>
        <tissue evidence="11">Leaves</tissue>
    </source>
</reference>
<dbReference type="InterPro" id="IPR032675">
    <property type="entry name" value="LRR_dom_sf"/>
</dbReference>
<dbReference type="Pfam" id="PF08263">
    <property type="entry name" value="LRRNT_2"/>
    <property type="match status" value="1"/>
</dbReference>
<dbReference type="PANTHER" id="PTHR48061">
    <property type="entry name" value="LEUCINE-RICH REPEAT RECEPTOR PROTEIN KINASE EMS1-LIKE-RELATED"/>
    <property type="match status" value="1"/>
</dbReference>
<dbReference type="AlphaFoldDB" id="A0A6A1WTX9"/>
<dbReference type="Gene3D" id="3.80.10.10">
    <property type="entry name" value="Ribonuclease Inhibitor"/>
    <property type="match status" value="1"/>
</dbReference>
<evidence type="ECO:0000256" key="1">
    <source>
        <dbReference type="ARBA" id="ARBA00004479"/>
    </source>
</evidence>
<keyword evidence="12" id="KW-1185">Reference proteome</keyword>
<feature type="domain" description="Leucine-rich repeat-containing N-terminal plant-type" evidence="10">
    <location>
        <begin position="20"/>
        <end position="72"/>
    </location>
</feature>
<organism evidence="11 12">
    <name type="scientific">Morella rubra</name>
    <name type="common">Chinese bayberry</name>
    <dbReference type="NCBI Taxonomy" id="262757"/>
    <lineage>
        <taxon>Eukaryota</taxon>
        <taxon>Viridiplantae</taxon>
        <taxon>Streptophyta</taxon>
        <taxon>Embryophyta</taxon>
        <taxon>Tracheophyta</taxon>
        <taxon>Spermatophyta</taxon>
        <taxon>Magnoliopsida</taxon>
        <taxon>eudicotyledons</taxon>
        <taxon>Gunneridae</taxon>
        <taxon>Pentapetalae</taxon>
        <taxon>rosids</taxon>
        <taxon>fabids</taxon>
        <taxon>Fagales</taxon>
        <taxon>Myricaceae</taxon>
        <taxon>Morella</taxon>
    </lineage>
</organism>